<name>A0AAE0GMP5_9CHLO</name>
<evidence type="ECO:0000313" key="2">
    <source>
        <dbReference type="Proteomes" id="UP001190700"/>
    </source>
</evidence>
<dbReference type="InterPro" id="IPR001602">
    <property type="entry name" value="UPF0047_YjbQ-like"/>
</dbReference>
<dbReference type="SUPFAM" id="SSF111038">
    <property type="entry name" value="YjbQ-like"/>
    <property type="match status" value="1"/>
</dbReference>
<dbReference type="PANTHER" id="PTHR30615:SF16">
    <property type="entry name" value="SECONDARY THIAMINE-PHOSPHATE SYNTHASE ENZYME"/>
    <property type="match status" value="1"/>
</dbReference>
<evidence type="ECO:0000313" key="1">
    <source>
        <dbReference type="EMBL" id="KAK3280748.1"/>
    </source>
</evidence>
<sequence>MSCKAASGTAMMAPNSISSMSNLHHPILFTRRHQRRKIQTRTSAAMKIQYHEIKVETLNGVSLFDITPHIKEKLHEAGLSNGFVNVLSRHTTTSVTINENEERLMDDVRQFLVKLAPPDYPYLHNDLHLRDGPEDWPGGNEAWRAQEPVNAHSHILSMLLGNSESIPVSDGKLVLGTWQSCMLVELDGPRTRTVGIQVVGE</sequence>
<dbReference type="AlphaFoldDB" id="A0AAE0GMP5"/>
<organism evidence="1 2">
    <name type="scientific">Cymbomonas tetramitiformis</name>
    <dbReference type="NCBI Taxonomy" id="36881"/>
    <lineage>
        <taxon>Eukaryota</taxon>
        <taxon>Viridiplantae</taxon>
        <taxon>Chlorophyta</taxon>
        <taxon>Pyramimonadophyceae</taxon>
        <taxon>Pyramimonadales</taxon>
        <taxon>Pyramimonadaceae</taxon>
        <taxon>Cymbomonas</taxon>
    </lineage>
</organism>
<evidence type="ECO:0008006" key="3">
    <source>
        <dbReference type="Google" id="ProtNLM"/>
    </source>
</evidence>
<dbReference type="Pfam" id="PF01894">
    <property type="entry name" value="YjbQ"/>
    <property type="match status" value="1"/>
</dbReference>
<proteinExistence type="predicted"/>
<dbReference type="PANTHER" id="PTHR30615">
    <property type="entry name" value="UNCHARACTERIZED PROTEIN YJBQ-RELATED"/>
    <property type="match status" value="1"/>
</dbReference>
<accession>A0AAE0GMP5</accession>
<reference evidence="1 2" key="1">
    <citation type="journal article" date="2015" name="Genome Biol. Evol.">
        <title>Comparative Genomics of a Bacterivorous Green Alga Reveals Evolutionary Causalities and Consequences of Phago-Mixotrophic Mode of Nutrition.</title>
        <authorList>
            <person name="Burns J.A."/>
            <person name="Paasch A."/>
            <person name="Narechania A."/>
            <person name="Kim E."/>
        </authorList>
    </citation>
    <scope>NUCLEOTIDE SEQUENCE [LARGE SCALE GENOMIC DNA]</scope>
    <source>
        <strain evidence="1 2">PLY_AMNH</strain>
    </source>
</reference>
<dbReference type="Gene3D" id="2.60.120.460">
    <property type="entry name" value="YjbQ-like"/>
    <property type="match status" value="1"/>
</dbReference>
<dbReference type="NCBIfam" id="TIGR00149">
    <property type="entry name" value="TIGR00149_YjbQ"/>
    <property type="match status" value="1"/>
</dbReference>
<comment type="caution">
    <text evidence="1">The sequence shown here is derived from an EMBL/GenBank/DDBJ whole genome shotgun (WGS) entry which is preliminary data.</text>
</comment>
<gene>
    <name evidence="1" type="ORF">CYMTET_11425</name>
</gene>
<dbReference type="EMBL" id="LGRX02004283">
    <property type="protein sequence ID" value="KAK3280748.1"/>
    <property type="molecule type" value="Genomic_DNA"/>
</dbReference>
<protein>
    <recommendedName>
        <fullName evidence="3">Secondary thiamine-phosphate synthase enzyme</fullName>
    </recommendedName>
</protein>
<dbReference type="InterPro" id="IPR035917">
    <property type="entry name" value="YjbQ-like_sf"/>
</dbReference>
<dbReference type="Proteomes" id="UP001190700">
    <property type="component" value="Unassembled WGS sequence"/>
</dbReference>
<keyword evidence="2" id="KW-1185">Reference proteome</keyword>